<dbReference type="EMBL" id="CP026926">
    <property type="protein sequence ID" value="AVH45169.1"/>
    <property type="molecule type" value="Genomic_DNA"/>
</dbReference>
<feature type="compositionally biased region" description="Basic residues" evidence="1">
    <location>
        <begin position="330"/>
        <end position="339"/>
    </location>
</feature>
<geneLocation type="plasmid" evidence="4">
    <name>pti1d1609</name>
</geneLocation>
<feature type="compositionally biased region" description="Basic and acidic residues" evidence="1">
    <location>
        <begin position="243"/>
        <end position="261"/>
    </location>
</feature>
<sequence length="424" mass="47630">MPDRAQVIIRIVPGGGTKTLQQIINQLEYLSRKGKLELQRSARHLDIPVPPDQIRELAQSWVTEAGIYDESQSDDDRQQDLTTHIIVSFPAGTDQTAAYEASREWAAEMFGSGYGGGRYNYLTAYHVDRDHPHLHVVVNRRELLGHGWLKISRRHPQLNYDGLRKKMAEISLRHGIVLDATSRAERGIAERPITYAEHRRLERMQAQKIQFEDTDFDETSPEEDRRDLSQSFDPFRSDPSTGEPDRATRHDKQPLEQHARFQESAGSSIKADARIRVSLESERSAQPSASKIPVIGHFGIETSYVAEASVRKRSGIFGTSRPVTDVAMHTVKRQQRSKRRHDEEAGPSGANRKGLKAAQVDSEANVGEQDTRDDSNKAADPVSAFIGTEQPEASPKRPRDRHDGELGGRKRARGNRRDDGRGGT</sequence>
<dbReference type="Proteomes" id="UP000237717">
    <property type="component" value="Plasmid pTi1D1609"/>
</dbReference>
<feature type="compositionally biased region" description="Acidic residues" evidence="1">
    <location>
        <begin position="212"/>
        <end position="221"/>
    </location>
</feature>
<dbReference type="Pfam" id="PF03432">
    <property type="entry name" value="Relaxase"/>
    <property type="match status" value="1"/>
</dbReference>
<dbReference type="AlphaFoldDB" id="A0A2L2LLH0"/>
<accession>A0A2L2LLH0</accession>
<keyword evidence="3" id="KW-0540">Nuclease</keyword>
<dbReference type="GO" id="GO:0004520">
    <property type="term" value="F:DNA endonuclease activity"/>
    <property type="evidence" value="ECO:0007669"/>
    <property type="project" value="InterPro"/>
</dbReference>
<evidence type="ECO:0000313" key="3">
    <source>
        <dbReference type="EMBL" id="AVH45169.1"/>
    </source>
</evidence>
<gene>
    <name evidence="3" type="primary">virD2</name>
    <name evidence="3" type="ORF">At1D1609_51330</name>
</gene>
<feature type="domain" description="MobA/VirD2-like nuclease" evidence="2">
    <location>
        <begin position="53"/>
        <end position="175"/>
    </location>
</feature>
<feature type="compositionally biased region" description="Basic and acidic residues" evidence="1">
    <location>
        <begin position="415"/>
        <end position="424"/>
    </location>
</feature>
<keyword evidence="3" id="KW-0255">Endonuclease</keyword>
<evidence type="ECO:0000259" key="2">
    <source>
        <dbReference type="Pfam" id="PF03432"/>
    </source>
</evidence>
<dbReference type="InterPro" id="IPR005094">
    <property type="entry name" value="Endonuclease_MobA/VirD2"/>
</dbReference>
<dbReference type="PIRSF" id="PIRSF016095">
    <property type="entry name" value="Endonuclease_VirD2"/>
    <property type="match status" value="1"/>
</dbReference>
<protein>
    <submittedName>
        <fullName evidence="3">Type IV secretion system T-DNA border endonuclease VirD2</fullName>
    </submittedName>
</protein>
<dbReference type="GO" id="GO:0051819">
    <property type="term" value="P:symbiont-mediated induction of tumor or growth in host"/>
    <property type="evidence" value="ECO:0007669"/>
    <property type="project" value="InterPro"/>
</dbReference>
<keyword evidence="3" id="KW-0614">Plasmid</keyword>
<dbReference type="NCBIfam" id="NF010437">
    <property type="entry name" value="PRK13863.1"/>
    <property type="match status" value="1"/>
</dbReference>
<feature type="region of interest" description="Disordered" evidence="1">
    <location>
        <begin position="206"/>
        <end position="269"/>
    </location>
</feature>
<proteinExistence type="predicted"/>
<evidence type="ECO:0000256" key="1">
    <source>
        <dbReference type="SAM" id="MobiDB-lite"/>
    </source>
</evidence>
<evidence type="ECO:0000313" key="4">
    <source>
        <dbReference type="Proteomes" id="UP000237717"/>
    </source>
</evidence>
<reference evidence="3 4" key="1">
    <citation type="submission" date="2018-02" db="EMBL/GenBank/DDBJ databases">
        <title>Complete genome sequence of Agrobacterium tumefaciens 1D1609.</title>
        <authorList>
            <person name="Cho S.-T."/>
            <person name="Haryono M."/>
            <person name="Chang H.-H."/>
            <person name="Santos M.N."/>
            <person name="Lai E.-M."/>
            <person name="Kuo C.-H."/>
        </authorList>
    </citation>
    <scope>NUCLEOTIDE SEQUENCE [LARGE SCALE GENOMIC DNA]</scope>
    <source>
        <strain evidence="3 4">1D1609</strain>
        <plasmid evidence="4">Plasmid pti1d1609</plasmid>
    </source>
</reference>
<feature type="compositionally biased region" description="Basic and acidic residues" evidence="1">
    <location>
        <begin position="394"/>
        <end position="408"/>
    </location>
</feature>
<organism evidence="3 4">
    <name type="scientific">Agrobacterium tumefaciens</name>
    <dbReference type="NCBI Taxonomy" id="358"/>
    <lineage>
        <taxon>Bacteria</taxon>
        <taxon>Pseudomonadati</taxon>
        <taxon>Pseudomonadota</taxon>
        <taxon>Alphaproteobacteria</taxon>
        <taxon>Hyphomicrobiales</taxon>
        <taxon>Rhizobiaceae</taxon>
        <taxon>Rhizobium/Agrobacterium group</taxon>
        <taxon>Agrobacterium</taxon>
        <taxon>Agrobacterium tumefaciens complex</taxon>
    </lineage>
</organism>
<name>A0A2L2LLH0_AGRTU</name>
<keyword evidence="3" id="KW-0378">Hydrolase</keyword>
<dbReference type="InterPro" id="IPR016644">
    <property type="entry name" value="VirD2"/>
</dbReference>
<dbReference type="RefSeq" id="WP_104680315.1">
    <property type="nucleotide sequence ID" value="NZ_CP026926.1"/>
</dbReference>
<feature type="region of interest" description="Disordered" evidence="1">
    <location>
        <begin position="321"/>
        <end position="424"/>
    </location>
</feature>